<protein>
    <recommendedName>
        <fullName evidence="3">Fe2OG dioxygenase domain-containing protein</fullName>
    </recommendedName>
</protein>
<dbReference type="Gene3D" id="2.60.120.620">
    <property type="entry name" value="q2cbj1_9rhob like domain"/>
    <property type="match status" value="1"/>
</dbReference>
<feature type="chain" id="PRO_5031069606" description="Fe2OG dioxygenase domain-containing protein" evidence="1">
    <location>
        <begin position="21"/>
        <end position="309"/>
    </location>
</feature>
<evidence type="ECO:0008006" key="3">
    <source>
        <dbReference type="Google" id="ProtNLM"/>
    </source>
</evidence>
<evidence type="ECO:0000313" key="2">
    <source>
        <dbReference type="EMBL" id="CAD9824782.1"/>
    </source>
</evidence>
<dbReference type="AlphaFoldDB" id="A0A7S2UMX0"/>
<gene>
    <name evidence="2" type="ORF">ASEP1449_LOCUS16616</name>
</gene>
<accession>A0A7S2UMX0</accession>
<name>A0A7S2UMX0_9STRA</name>
<proteinExistence type="predicted"/>
<feature type="signal peptide" evidence="1">
    <location>
        <begin position="1"/>
        <end position="20"/>
    </location>
</feature>
<organism evidence="2">
    <name type="scientific">Attheya septentrionalis</name>
    <dbReference type="NCBI Taxonomy" id="420275"/>
    <lineage>
        <taxon>Eukaryota</taxon>
        <taxon>Sar</taxon>
        <taxon>Stramenopiles</taxon>
        <taxon>Ochrophyta</taxon>
        <taxon>Bacillariophyta</taxon>
        <taxon>Coscinodiscophyceae</taxon>
        <taxon>Chaetocerotophycidae</taxon>
        <taxon>Chaetocerotales</taxon>
        <taxon>Attheyaceae</taxon>
        <taxon>Attheya</taxon>
    </lineage>
</organism>
<dbReference type="EMBL" id="HBHQ01024662">
    <property type="protein sequence ID" value="CAD9824782.1"/>
    <property type="molecule type" value="Transcribed_RNA"/>
</dbReference>
<reference evidence="2" key="1">
    <citation type="submission" date="2021-01" db="EMBL/GenBank/DDBJ databases">
        <authorList>
            <person name="Corre E."/>
            <person name="Pelletier E."/>
            <person name="Niang G."/>
            <person name="Scheremetjew M."/>
            <person name="Finn R."/>
            <person name="Kale V."/>
            <person name="Holt S."/>
            <person name="Cochrane G."/>
            <person name="Meng A."/>
            <person name="Brown T."/>
            <person name="Cohen L."/>
        </authorList>
    </citation>
    <scope>NUCLEOTIDE SEQUENCE</scope>
    <source>
        <strain evidence="2">CCMP2084</strain>
    </source>
</reference>
<keyword evidence="1" id="KW-0732">Signal</keyword>
<evidence type="ECO:0000256" key="1">
    <source>
        <dbReference type="SAM" id="SignalP"/>
    </source>
</evidence>
<sequence>MMKVPLLLSCFAALLVFSHAASDCNNSSNGSGSPLQFHPRAFTNPETQAIVTLMKSLPKQVDNRNEQSVSRINYFETQPEKISAEKYKWILERIQSLYSPTEPIQEFCKRIDFLLLHEFQAGGFFDWHVDTKPGDGTCRTDNINVMLSSKNEYEGGVLSIGCSDIDASIGDCYSYPANFPHKVSDVTSGKRYTFIVALKTKSSGGSKEEEEEGPPQSYWDRAEENYQQICSSCPSESKLHMLYGEFLEALRRPSHEVDAKFADMYATTPEADQYASHFENEGNKMQQAGRIEEAKGHLTMAAMIRNRIR</sequence>